<accession>A0A7W6MZG1</accession>
<evidence type="ECO:0000313" key="2">
    <source>
        <dbReference type="Proteomes" id="UP000546007"/>
    </source>
</evidence>
<comment type="caution">
    <text evidence="1">The sequence shown here is derived from an EMBL/GenBank/DDBJ whole genome shotgun (WGS) entry which is preliminary data.</text>
</comment>
<name>A0A7W6MZG1_9BACT</name>
<proteinExistence type="predicted"/>
<dbReference type="AlphaFoldDB" id="A0A7W6MZG1"/>
<organism evidence="1 2">
    <name type="scientific">Butyricimonas faecihominis</name>
    <dbReference type="NCBI Taxonomy" id="1472416"/>
    <lineage>
        <taxon>Bacteria</taxon>
        <taxon>Pseudomonadati</taxon>
        <taxon>Bacteroidota</taxon>
        <taxon>Bacteroidia</taxon>
        <taxon>Bacteroidales</taxon>
        <taxon>Odoribacteraceae</taxon>
        <taxon>Butyricimonas</taxon>
    </lineage>
</organism>
<protein>
    <submittedName>
        <fullName evidence="1">Uncharacterized protein</fullName>
    </submittedName>
</protein>
<reference evidence="1 2" key="1">
    <citation type="submission" date="2020-08" db="EMBL/GenBank/DDBJ databases">
        <title>Genomic Encyclopedia of Type Strains, Phase IV (KMG-IV): sequencing the most valuable type-strain genomes for metagenomic binning, comparative biology and taxonomic classification.</title>
        <authorList>
            <person name="Goeker M."/>
        </authorList>
    </citation>
    <scope>NUCLEOTIDE SEQUENCE [LARGE SCALE GENOMIC DNA]</scope>
    <source>
        <strain evidence="1 2">DSM 105721</strain>
    </source>
</reference>
<dbReference type="EMBL" id="JACIES010000007">
    <property type="protein sequence ID" value="MBB4027004.1"/>
    <property type="molecule type" value="Genomic_DNA"/>
</dbReference>
<gene>
    <name evidence="1" type="ORF">GGR14_002807</name>
</gene>
<keyword evidence="2" id="KW-1185">Reference proteome</keyword>
<dbReference type="Proteomes" id="UP000546007">
    <property type="component" value="Unassembled WGS sequence"/>
</dbReference>
<sequence length="47" mass="5460">MIEGRGVKIVKLLLKCNSKKMSSILFFQILFRFGGYFCHVNNKIVTH</sequence>
<evidence type="ECO:0000313" key="1">
    <source>
        <dbReference type="EMBL" id="MBB4027004.1"/>
    </source>
</evidence>